<organism evidence="1 2">
    <name type="scientific">Exidia glandulosa HHB12029</name>
    <dbReference type="NCBI Taxonomy" id="1314781"/>
    <lineage>
        <taxon>Eukaryota</taxon>
        <taxon>Fungi</taxon>
        <taxon>Dikarya</taxon>
        <taxon>Basidiomycota</taxon>
        <taxon>Agaricomycotina</taxon>
        <taxon>Agaricomycetes</taxon>
        <taxon>Auriculariales</taxon>
        <taxon>Exidiaceae</taxon>
        <taxon>Exidia</taxon>
    </lineage>
</organism>
<evidence type="ECO:0000313" key="1">
    <source>
        <dbReference type="EMBL" id="KZV90724.1"/>
    </source>
</evidence>
<dbReference type="AlphaFoldDB" id="A0A165GM68"/>
<dbReference type="Proteomes" id="UP000077266">
    <property type="component" value="Unassembled WGS sequence"/>
</dbReference>
<keyword evidence="2" id="KW-1185">Reference proteome</keyword>
<gene>
    <name evidence="1" type="ORF">EXIGLDRAFT_770550</name>
</gene>
<dbReference type="EMBL" id="KV426042">
    <property type="protein sequence ID" value="KZV90724.1"/>
    <property type="molecule type" value="Genomic_DNA"/>
</dbReference>
<proteinExistence type="predicted"/>
<accession>A0A165GM68</accession>
<name>A0A165GM68_EXIGL</name>
<protein>
    <submittedName>
        <fullName evidence="1">Uncharacterized protein</fullName>
    </submittedName>
</protein>
<reference evidence="1 2" key="1">
    <citation type="journal article" date="2016" name="Mol. Biol. Evol.">
        <title>Comparative Genomics of Early-Diverging Mushroom-Forming Fungi Provides Insights into the Origins of Lignocellulose Decay Capabilities.</title>
        <authorList>
            <person name="Nagy L.G."/>
            <person name="Riley R."/>
            <person name="Tritt A."/>
            <person name="Adam C."/>
            <person name="Daum C."/>
            <person name="Floudas D."/>
            <person name="Sun H."/>
            <person name="Yadav J.S."/>
            <person name="Pangilinan J."/>
            <person name="Larsson K.H."/>
            <person name="Matsuura K."/>
            <person name="Barry K."/>
            <person name="Labutti K."/>
            <person name="Kuo R."/>
            <person name="Ohm R.A."/>
            <person name="Bhattacharya S.S."/>
            <person name="Shirouzu T."/>
            <person name="Yoshinaga Y."/>
            <person name="Martin F.M."/>
            <person name="Grigoriev I.V."/>
            <person name="Hibbett D.S."/>
        </authorList>
    </citation>
    <scope>NUCLEOTIDE SEQUENCE [LARGE SCALE GENOMIC DNA]</scope>
    <source>
        <strain evidence="1 2">HHB12029</strain>
    </source>
</reference>
<dbReference type="InParanoid" id="A0A165GM68"/>
<sequence>MARNGGNTDDLITAFLTPLSFAKLALRLRYWGSGDDSSRSVSLAICSHIMELRPSWWVEGMNHLMNEDGQDFMVEMTDESLRCGPCYDCPLEVTPIAFDMSLRTYTVNPFAVFPIVNVSDNA</sequence>
<evidence type="ECO:0000313" key="2">
    <source>
        <dbReference type="Proteomes" id="UP000077266"/>
    </source>
</evidence>